<feature type="compositionally biased region" description="Basic and acidic residues" evidence="1">
    <location>
        <begin position="47"/>
        <end position="59"/>
    </location>
</feature>
<feature type="region of interest" description="Disordered" evidence="1">
    <location>
        <begin position="31"/>
        <end position="59"/>
    </location>
</feature>
<evidence type="ECO:0000313" key="3">
    <source>
        <dbReference type="Proteomes" id="UP000298551"/>
    </source>
</evidence>
<accession>A0A4D6XDZ6</accession>
<evidence type="ECO:0000256" key="1">
    <source>
        <dbReference type="SAM" id="MobiDB-lite"/>
    </source>
</evidence>
<dbReference type="OrthoDB" id="7033061at2"/>
<evidence type="ECO:0000313" key="2">
    <source>
        <dbReference type="EMBL" id="QCI13943.1"/>
    </source>
</evidence>
<dbReference type="Proteomes" id="UP000298551">
    <property type="component" value="Chromosome"/>
</dbReference>
<organism evidence="2 3">
    <name type="scientific">Pseudomonas putida</name>
    <name type="common">Arthrobacter siderocapsulatus</name>
    <dbReference type="NCBI Taxonomy" id="303"/>
    <lineage>
        <taxon>Bacteria</taxon>
        <taxon>Pseudomonadati</taxon>
        <taxon>Pseudomonadota</taxon>
        <taxon>Gammaproteobacteria</taxon>
        <taxon>Pseudomonadales</taxon>
        <taxon>Pseudomonadaceae</taxon>
        <taxon>Pseudomonas</taxon>
    </lineage>
</organism>
<dbReference type="EMBL" id="CP039371">
    <property type="protein sequence ID" value="QCI13943.1"/>
    <property type="molecule type" value="Genomic_DNA"/>
</dbReference>
<feature type="compositionally biased region" description="Polar residues" evidence="1">
    <location>
        <begin position="32"/>
        <end position="45"/>
    </location>
</feature>
<proteinExistence type="predicted"/>
<sequence>MIGIRGDARLSQICRFFAVCAGPFAGKPAPTGISQLSDSTQSCRSGFTRERARTDTPNV</sequence>
<gene>
    <name evidence="2" type="ORF">E6B08_22500</name>
</gene>
<dbReference type="AlphaFoldDB" id="A0A4D6XDZ6"/>
<reference evidence="3" key="1">
    <citation type="submission" date="2019-04" db="EMBL/GenBank/DDBJ databases">
        <title>Genome sequence of Pseudomonas putida 1290, an auxin catabolizing strain.</title>
        <authorList>
            <person name="Laird T.S."/>
            <person name="Leveau J.H.J."/>
        </authorList>
    </citation>
    <scope>NUCLEOTIDE SEQUENCE [LARGE SCALE GENOMIC DNA]</scope>
    <source>
        <strain evidence="3">1290</strain>
    </source>
</reference>
<name>A0A4D6XDZ6_PSEPU</name>
<protein>
    <submittedName>
        <fullName evidence="2">Uncharacterized protein</fullName>
    </submittedName>
</protein>